<dbReference type="PANTHER" id="PTHR11977">
    <property type="entry name" value="VILLIN"/>
    <property type="match status" value="1"/>
</dbReference>
<organism evidence="11 12">
    <name type="scientific">Carpinus fangiana</name>
    <dbReference type="NCBI Taxonomy" id="176857"/>
    <lineage>
        <taxon>Eukaryota</taxon>
        <taxon>Viridiplantae</taxon>
        <taxon>Streptophyta</taxon>
        <taxon>Embryophyta</taxon>
        <taxon>Tracheophyta</taxon>
        <taxon>Spermatophyta</taxon>
        <taxon>Magnoliopsida</taxon>
        <taxon>eudicotyledons</taxon>
        <taxon>Gunneridae</taxon>
        <taxon>Pentapetalae</taxon>
        <taxon>rosids</taxon>
        <taxon>fabids</taxon>
        <taxon>Fagales</taxon>
        <taxon>Betulaceae</taxon>
        <taxon>Carpinus</taxon>
    </lineage>
</organism>
<evidence type="ECO:0000256" key="5">
    <source>
        <dbReference type="ARBA" id="ARBA00022737"/>
    </source>
</evidence>
<dbReference type="SUPFAM" id="SSF47050">
    <property type="entry name" value="VHP, Villin headpiece domain"/>
    <property type="match status" value="1"/>
</dbReference>
<dbReference type="GO" id="GO:0051014">
    <property type="term" value="P:actin filament severing"/>
    <property type="evidence" value="ECO:0007669"/>
    <property type="project" value="UniProtKB-ARBA"/>
</dbReference>
<dbReference type="EMBL" id="CM017327">
    <property type="protein sequence ID" value="KAE8098774.1"/>
    <property type="molecule type" value="Genomic_DNA"/>
</dbReference>
<feature type="region of interest" description="Disordered" evidence="9">
    <location>
        <begin position="770"/>
        <end position="791"/>
    </location>
</feature>
<dbReference type="FunFam" id="3.40.20.10:FF:000033">
    <property type="entry name" value="Villin-4"/>
    <property type="match status" value="1"/>
</dbReference>
<keyword evidence="5" id="KW-0677">Repeat</keyword>
<reference evidence="11 12" key="1">
    <citation type="submission" date="2019-06" db="EMBL/GenBank/DDBJ databases">
        <title>A chromosomal-level reference genome of Carpinus fangiana (Coryloideae, Betulaceae).</title>
        <authorList>
            <person name="Yang X."/>
            <person name="Wang Z."/>
            <person name="Zhang L."/>
            <person name="Hao G."/>
            <person name="Liu J."/>
            <person name="Yang Y."/>
        </authorList>
    </citation>
    <scope>NUCLEOTIDE SEQUENCE [LARGE SCALE GENOMIC DNA]</scope>
    <source>
        <strain evidence="11">Cfa_2016G</strain>
        <tissue evidence="11">Leaf</tissue>
    </source>
</reference>
<evidence type="ECO:0000256" key="1">
    <source>
        <dbReference type="ARBA" id="ARBA00004245"/>
    </source>
</evidence>
<feature type="region of interest" description="Disordered" evidence="9">
    <location>
        <begin position="804"/>
        <end position="919"/>
    </location>
</feature>
<keyword evidence="4" id="KW-0963">Cytoplasm</keyword>
<dbReference type="OrthoDB" id="6375767at2759"/>
<evidence type="ECO:0000256" key="3">
    <source>
        <dbReference type="ARBA" id="ARBA00022467"/>
    </source>
</evidence>
<dbReference type="FunFam" id="3.40.20.10:FF:000028">
    <property type="entry name" value="Villin-like 1"/>
    <property type="match status" value="1"/>
</dbReference>
<dbReference type="FunFam" id="3.40.20.10:FF:000039">
    <property type="entry name" value="Villin-4"/>
    <property type="match status" value="1"/>
</dbReference>
<accession>A0A5N6RH18</accession>
<dbReference type="GO" id="GO:0005856">
    <property type="term" value="C:cytoskeleton"/>
    <property type="evidence" value="ECO:0007669"/>
    <property type="project" value="UniProtKB-SubCell"/>
</dbReference>
<keyword evidence="12" id="KW-1185">Reference proteome</keyword>
<keyword evidence="8" id="KW-0206">Cytoskeleton</keyword>
<dbReference type="CDD" id="cd11291">
    <property type="entry name" value="gelsolin_S6_like"/>
    <property type="match status" value="1"/>
</dbReference>
<dbReference type="AlphaFoldDB" id="A0A5N6RH18"/>
<dbReference type="InterPro" id="IPR029006">
    <property type="entry name" value="ADF-H/Gelsolin-like_dom_sf"/>
</dbReference>
<evidence type="ECO:0000313" key="12">
    <source>
        <dbReference type="Proteomes" id="UP000327013"/>
    </source>
</evidence>
<comment type="similarity">
    <text evidence="2">Belongs to the villin/gelsolin family.</text>
</comment>
<dbReference type="InterPro" id="IPR007122">
    <property type="entry name" value="Villin/Gelsolin"/>
</dbReference>
<gene>
    <name evidence="11" type="ORF">FH972_016811</name>
</gene>
<dbReference type="Pfam" id="PF02209">
    <property type="entry name" value="VHP"/>
    <property type="match status" value="1"/>
</dbReference>
<dbReference type="InterPro" id="IPR007123">
    <property type="entry name" value="Gelsolin-like_dom"/>
</dbReference>
<evidence type="ECO:0000256" key="8">
    <source>
        <dbReference type="ARBA" id="ARBA00023212"/>
    </source>
</evidence>
<comment type="subcellular location">
    <subcellularLocation>
        <location evidence="1">Cytoplasm</location>
        <location evidence="1">Cytoskeleton</location>
    </subcellularLocation>
</comment>
<evidence type="ECO:0000256" key="2">
    <source>
        <dbReference type="ARBA" id="ARBA00008418"/>
    </source>
</evidence>
<dbReference type="PROSITE" id="PS51089">
    <property type="entry name" value="HP"/>
    <property type="match status" value="1"/>
</dbReference>
<dbReference type="CDD" id="cd11289">
    <property type="entry name" value="gelsolin_S2_like"/>
    <property type="match status" value="1"/>
</dbReference>
<evidence type="ECO:0000256" key="6">
    <source>
        <dbReference type="ARBA" id="ARBA00022837"/>
    </source>
</evidence>
<dbReference type="CDD" id="cd11288">
    <property type="entry name" value="gelsolin_S5_like"/>
    <property type="match status" value="1"/>
</dbReference>
<dbReference type="CDD" id="cd11292">
    <property type="entry name" value="gelsolin_S3_like"/>
    <property type="match status" value="1"/>
</dbReference>
<dbReference type="FunFam" id="3.40.20.10:FF:000001">
    <property type="entry name" value="Gelsolin"/>
    <property type="match status" value="1"/>
</dbReference>
<dbReference type="PANTHER" id="PTHR11977:SF51">
    <property type="entry name" value="PROTEIN FLIGHTLESS-1 HOMOLOG"/>
    <property type="match status" value="1"/>
</dbReference>
<dbReference type="CDD" id="cd11293">
    <property type="entry name" value="gelsolin_S4_like"/>
    <property type="match status" value="1"/>
</dbReference>
<proteinExistence type="inferred from homology"/>
<dbReference type="SUPFAM" id="SSF55753">
    <property type="entry name" value="Actin depolymerizing proteins"/>
    <property type="match status" value="6"/>
</dbReference>
<evidence type="ECO:0000256" key="7">
    <source>
        <dbReference type="ARBA" id="ARBA00023203"/>
    </source>
</evidence>
<dbReference type="SMART" id="SM00153">
    <property type="entry name" value="VHP"/>
    <property type="match status" value="1"/>
</dbReference>
<protein>
    <recommendedName>
        <fullName evidence="10">HP domain-containing protein</fullName>
    </recommendedName>
</protein>
<dbReference type="SMART" id="SM00262">
    <property type="entry name" value="GEL"/>
    <property type="match status" value="6"/>
</dbReference>
<dbReference type="InterPro" id="IPR003128">
    <property type="entry name" value="Villin_headpiece"/>
</dbReference>
<dbReference type="Pfam" id="PF00626">
    <property type="entry name" value="Gelsolin"/>
    <property type="match status" value="5"/>
</dbReference>
<keyword evidence="3" id="KW-0117">Actin capping</keyword>
<evidence type="ECO:0000313" key="11">
    <source>
        <dbReference type="EMBL" id="KAE8098774.1"/>
    </source>
</evidence>
<dbReference type="FunFam" id="3.40.20.10:FF:000002">
    <property type="entry name" value="Gelsolin"/>
    <property type="match status" value="1"/>
</dbReference>
<keyword evidence="7" id="KW-0009">Actin-binding</keyword>
<evidence type="ECO:0000256" key="4">
    <source>
        <dbReference type="ARBA" id="ARBA00022490"/>
    </source>
</evidence>
<dbReference type="PRINTS" id="PR00597">
    <property type="entry name" value="GELSOLIN"/>
</dbReference>
<dbReference type="FunFam" id="3.40.20.10:FF:000038">
    <property type="entry name" value="Villin-like 1"/>
    <property type="match status" value="1"/>
</dbReference>
<feature type="compositionally biased region" description="Low complexity" evidence="9">
    <location>
        <begin position="804"/>
        <end position="823"/>
    </location>
</feature>
<evidence type="ECO:0000259" key="10">
    <source>
        <dbReference type="PROSITE" id="PS51089"/>
    </source>
</evidence>
<dbReference type="GO" id="GO:0051693">
    <property type="term" value="P:actin filament capping"/>
    <property type="evidence" value="ECO:0007669"/>
    <property type="project" value="UniProtKB-KW"/>
</dbReference>
<dbReference type="CDD" id="cd11290">
    <property type="entry name" value="gelsolin_S1_like"/>
    <property type="match status" value="1"/>
</dbReference>
<dbReference type="InterPro" id="IPR036886">
    <property type="entry name" value="Villin_headpiece_dom_sf"/>
</dbReference>
<name>A0A5N6RH18_9ROSI</name>
<keyword evidence="6" id="KW-0106">Calcium</keyword>
<evidence type="ECO:0000256" key="9">
    <source>
        <dbReference type="SAM" id="MobiDB-lite"/>
    </source>
</evidence>
<dbReference type="GO" id="GO:0007015">
    <property type="term" value="P:actin filament organization"/>
    <property type="evidence" value="ECO:0007669"/>
    <property type="project" value="UniProtKB-ARBA"/>
</dbReference>
<dbReference type="Proteomes" id="UP000327013">
    <property type="component" value="Chromosome 7"/>
</dbReference>
<dbReference type="Gene3D" id="1.10.950.10">
    <property type="entry name" value="Villin headpiece domain"/>
    <property type="match status" value="1"/>
</dbReference>
<feature type="domain" description="HP" evidence="10">
    <location>
        <begin position="899"/>
        <end position="964"/>
    </location>
</feature>
<dbReference type="Gene3D" id="3.40.20.10">
    <property type="entry name" value="Severin"/>
    <property type="match status" value="6"/>
</dbReference>
<sequence length="964" mass="105934">MSSSAKLDPAFQGAGQRVGTEIWRIENFQPVPLPKSEYGKFYMGDSYIVLQTTQGKGGAYLLDIHFWIGKDSSQDEAGTAAIKTVELDAVLGGRAVQHRELQGHESDKFLSYFKPCIIPLEGGVASGFKTPEEEEFDTRLYVCKGKRVVRLKQVPFARSSLNHDDVFILDTKNKIYQFNGANSNIQERAKALEVIQFLKEKYHEGTCDVAIVDDGKLDTESDSGEFWVLFGGFAPIGKKVASEDDVIPEATPAKLYGITDGQVKVIEGELSKSLLENNRCYLLDCGSEVFVWVGRVTQVEERKTAIQAAEEFVASQNRPKSTRITRLIQGYETHSFKSNFDSWPLGSATPGNEEGRGKVAALLKQQGVGVKGMTKSAPVNEEVPPLLEGGGKMEVWRINGSAKTPLPREDIGKFYGGDCYIVLYTYHSGDRKEDYLLCCWFGKDSIEEDQKMAIRLANTMFNSLKGRPVQGRIFQGKEPPQFVALFQPMVVLKGGLSSGYKKFIADKGLVDETYTADSVALIRISGTSVHNNKAMQVDTVATSLNSMECFILQSGSSVFTWHGNQCTFEQQQLAAKVAEFLKPGVALKHAKEGTESSTFWFALGGKQSYTSKKVAQEIVRDPHLFTFSINKGKFQVEEVYNFCQDDLLTEDILILDTHAEVFVWVGWSVDSKEKQNSFEIGQKYIEVAASLEGLSPQVPLYKVTEGNEPCFFTTYFQWDHTKAVVQGNSFQKKMALLLGIGHAVEDKSTGSQGGPTQRASALAALSSAFHPSSGKSGYVDKSNGSNQGPRQRAEALAALNSAFNSSSGGKIAAPRPSAAGPGSQRAAAVAALSQVLTAEKKQSPDASPTPSNSSPPPESNASEVPEEVTEVKETQEVAPVSESNGEDSEPKQEQEQQDSGSGQTFSYDQLKAKSDNPATGIDLKRREAYLSEEEFQTIFGTTKEAFYKLPKWKQDMHKRKFDLF</sequence>
<dbReference type="GO" id="GO:0051015">
    <property type="term" value="F:actin filament binding"/>
    <property type="evidence" value="ECO:0007669"/>
    <property type="project" value="InterPro"/>
</dbReference>